<dbReference type="InterPro" id="IPR014306">
    <property type="entry name" value="Hydroxyisourate_hydrolase"/>
</dbReference>
<dbReference type="SMART" id="SM00095">
    <property type="entry name" value="TR_THY"/>
    <property type="match status" value="1"/>
</dbReference>
<evidence type="ECO:0000256" key="1">
    <source>
        <dbReference type="ARBA" id="ARBA00001043"/>
    </source>
</evidence>
<evidence type="ECO:0000313" key="10">
    <source>
        <dbReference type="EMBL" id="GLY82244.1"/>
    </source>
</evidence>
<dbReference type="GO" id="GO:0006144">
    <property type="term" value="P:purine nucleobase metabolic process"/>
    <property type="evidence" value="ECO:0007669"/>
    <property type="project" value="UniProtKB-KW"/>
</dbReference>
<keyword evidence="6 8" id="KW-0378">Hydrolase</keyword>
<dbReference type="NCBIfam" id="TIGR02962">
    <property type="entry name" value="hdxy_isourate"/>
    <property type="match status" value="1"/>
</dbReference>
<comment type="catalytic activity">
    <reaction evidence="1 8">
        <text>5-hydroxyisourate + H2O = 5-hydroxy-2-oxo-4-ureido-2,5-dihydro-1H-imidazole-5-carboxylate + H(+)</text>
        <dbReference type="Rhea" id="RHEA:23736"/>
        <dbReference type="ChEBI" id="CHEBI:15377"/>
        <dbReference type="ChEBI" id="CHEBI:15378"/>
        <dbReference type="ChEBI" id="CHEBI:18072"/>
        <dbReference type="ChEBI" id="CHEBI:58639"/>
        <dbReference type="EC" id="3.5.2.17"/>
    </reaction>
</comment>
<evidence type="ECO:0000256" key="5">
    <source>
        <dbReference type="ARBA" id="ARBA00022631"/>
    </source>
</evidence>
<dbReference type="GO" id="GO:0033971">
    <property type="term" value="F:hydroxyisourate hydrolase activity"/>
    <property type="evidence" value="ECO:0007669"/>
    <property type="project" value="UniProtKB-EC"/>
</dbReference>
<dbReference type="AlphaFoldDB" id="A0A9W6RVC8"/>
<evidence type="ECO:0000256" key="7">
    <source>
        <dbReference type="PIRSR" id="PIRSR600895-51"/>
    </source>
</evidence>
<comment type="similarity">
    <text evidence="3 8">Belongs to the transthyretin family. 5-hydroxyisourate hydrolase subfamily.</text>
</comment>
<feature type="binding site" evidence="7">
    <location>
        <position position="6"/>
    </location>
    <ligand>
        <name>substrate</name>
    </ligand>
</feature>
<protein>
    <recommendedName>
        <fullName evidence="8">5-hydroxyisourate hydrolase</fullName>
        <shortName evidence="8">HIU hydrolase</shortName>
        <shortName evidence="8">HIUHase</shortName>
        <ecNumber evidence="8">3.5.2.17</ecNumber>
    </recommendedName>
</protein>
<feature type="binding site" evidence="7">
    <location>
        <position position="44"/>
    </location>
    <ligand>
        <name>substrate</name>
    </ligand>
</feature>
<dbReference type="PANTHER" id="PTHR10395:SF7">
    <property type="entry name" value="5-HYDROXYISOURATE HYDROLASE"/>
    <property type="match status" value="1"/>
</dbReference>
<feature type="domain" description="Transthyretin/hydroxyisourate hydrolase" evidence="9">
    <location>
        <begin position="1"/>
        <end position="101"/>
    </location>
</feature>
<proteinExistence type="inferred from homology"/>
<dbReference type="PRINTS" id="PR00189">
    <property type="entry name" value="TRNSTHYRETIN"/>
</dbReference>
<dbReference type="EMBL" id="BSTK01000001">
    <property type="protein sequence ID" value="GLY82244.1"/>
    <property type="molecule type" value="Genomic_DNA"/>
</dbReference>
<evidence type="ECO:0000259" key="9">
    <source>
        <dbReference type="SMART" id="SM00095"/>
    </source>
</evidence>
<keyword evidence="11" id="KW-1185">Reference proteome</keyword>
<dbReference type="Proteomes" id="UP001165074">
    <property type="component" value="Unassembled WGS sequence"/>
</dbReference>
<dbReference type="RefSeq" id="WP_285565865.1">
    <property type="nucleotide sequence ID" value="NZ_BSTK01000001.1"/>
</dbReference>
<dbReference type="SUPFAM" id="SSF49472">
    <property type="entry name" value="Transthyretin (synonym: prealbumin)"/>
    <property type="match status" value="1"/>
</dbReference>
<dbReference type="Gene3D" id="2.60.40.180">
    <property type="entry name" value="Transthyretin/hydroxyisourate hydrolase domain"/>
    <property type="match status" value="1"/>
</dbReference>
<reference evidence="10" key="1">
    <citation type="submission" date="2023-03" db="EMBL/GenBank/DDBJ databases">
        <title>Actinoallomurus iriomotensis NBRC 103684.</title>
        <authorList>
            <person name="Ichikawa N."/>
            <person name="Sato H."/>
            <person name="Tonouchi N."/>
        </authorList>
    </citation>
    <scope>NUCLEOTIDE SEQUENCE</scope>
    <source>
        <strain evidence="10">NBRC 103684</strain>
    </source>
</reference>
<evidence type="ECO:0000256" key="8">
    <source>
        <dbReference type="RuleBase" id="RU361270"/>
    </source>
</evidence>
<keyword evidence="5 8" id="KW-0659">Purine metabolism</keyword>
<organism evidence="10 11">
    <name type="scientific">Actinoallomurus iriomotensis</name>
    <dbReference type="NCBI Taxonomy" id="478107"/>
    <lineage>
        <taxon>Bacteria</taxon>
        <taxon>Bacillati</taxon>
        <taxon>Actinomycetota</taxon>
        <taxon>Actinomycetes</taxon>
        <taxon>Streptosporangiales</taxon>
        <taxon>Thermomonosporaceae</taxon>
        <taxon>Actinoallomurus</taxon>
    </lineage>
</organism>
<feature type="binding site" evidence="7">
    <location>
        <position position="99"/>
    </location>
    <ligand>
        <name>substrate</name>
    </ligand>
</feature>
<dbReference type="InterPro" id="IPR023418">
    <property type="entry name" value="Thyroxine_BS"/>
</dbReference>
<dbReference type="PROSITE" id="PS00768">
    <property type="entry name" value="TRANSTHYRETIN_1"/>
    <property type="match status" value="1"/>
</dbReference>
<comment type="caution">
    <text evidence="10">The sequence shown here is derived from an EMBL/GenBank/DDBJ whole genome shotgun (WGS) entry which is preliminary data.</text>
</comment>
<evidence type="ECO:0000313" key="11">
    <source>
        <dbReference type="Proteomes" id="UP001165074"/>
    </source>
</evidence>
<dbReference type="CDD" id="cd05822">
    <property type="entry name" value="TLP_HIUase"/>
    <property type="match status" value="1"/>
</dbReference>
<sequence>MSLSTHVLDAARGRPAAGVPVRLERRDGAGWRHVADARTDEDGRVRDLPAPGEGVHRLVFDTTGHSDFYPEVAVAFTVTDPGEHYHVPLLLSPYAYSTYRGS</sequence>
<evidence type="ECO:0000256" key="2">
    <source>
        <dbReference type="ARBA" id="ARBA00002704"/>
    </source>
</evidence>
<name>A0A9W6RVC8_9ACTN</name>
<comment type="function">
    <text evidence="2">Catalyzes the hydrolysis of 5-hydroxyisourate (HIU) to 2-oxo-4-hydroxy-4-carboxy-5-ureidoimidazoline (OHCU).</text>
</comment>
<evidence type="ECO:0000256" key="6">
    <source>
        <dbReference type="ARBA" id="ARBA00022801"/>
    </source>
</evidence>
<gene>
    <name evidence="10" type="ORF">Airi02_001760</name>
</gene>
<accession>A0A9W6RVC8</accession>
<evidence type="ECO:0000256" key="4">
    <source>
        <dbReference type="ARBA" id="ARBA00011881"/>
    </source>
</evidence>
<evidence type="ECO:0000256" key="3">
    <source>
        <dbReference type="ARBA" id="ARBA00009850"/>
    </source>
</evidence>
<dbReference type="InterPro" id="IPR000895">
    <property type="entry name" value="Transthyretin/HIU_hydrolase"/>
</dbReference>
<dbReference type="EC" id="3.5.2.17" evidence="8"/>
<comment type="subunit">
    <text evidence="4 8">Homotetramer.</text>
</comment>
<dbReference type="InterPro" id="IPR036817">
    <property type="entry name" value="Transthyretin/HIU_hydrolase_sf"/>
</dbReference>
<dbReference type="Pfam" id="PF00576">
    <property type="entry name" value="Transthyretin"/>
    <property type="match status" value="1"/>
</dbReference>
<dbReference type="PANTHER" id="PTHR10395">
    <property type="entry name" value="URICASE AND TRANSTHYRETIN-RELATED"/>
    <property type="match status" value="1"/>
</dbReference>
<dbReference type="InterPro" id="IPR023416">
    <property type="entry name" value="Transthyretin/HIU_hydrolase_d"/>
</dbReference>